<dbReference type="AlphaFoldDB" id="A0A9P7VFA7"/>
<name>A0A9P7VFA7_9AGAR</name>
<dbReference type="SUPFAM" id="SSF51430">
    <property type="entry name" value="NAD(P)-linked oxidoreductase"/>
    <property type="match status" value="1"/>
</dbReference>
<keyword evidence="2" id="KW-1185">Reference proteome</keyword>
<dbReference type="EMBL" id="MU250592">
    <property type="protein sequence ID" value="KAG7439517.1"/>
    <property type="molecule type" value="Genomic_DNA"/>
</dbReference>
<evidence type="ECO:0000313" key="1">
    <source>
        <dbReference type="EMBL" id="KAG7439517.1"/>
    </source>
</evidence>
<reference evidence="1" key="1">
    <citation type="submission" date="2020-11" db="EMBL/GenBank/DDBJ databases">
        <title>Adaptations for nitrogen fixation in a non-lichenized fungal sporocarp promotes dispersal by wood-feeding termites.</title>
        <authorList>
            <consortium name="DOE Joint Genome Institute"/>
            <person name="Koch R.A."/>
            <person name="Yoon G."/>
            <person name="Arayal U."/>
            <person name="Lail K."/>
            <person name="Amirebrahimi M."/>
            <person name="Labutti K."/>
            <person name="Lipzen A."/>
            <person name="Riley R."/>
            <person name="Barry K."/>
            <person name="Henrissat B."/>
            <person name="Grigoriev I.V."/>
            <person name="Herr J.R."/>
            <person name="Aime M.C."/>
        </authorList>
    </citation>
    <scope>NUCLEOTIDE SEQUENCE</scope>
    <source>
        <strain evidence="1">MCA 3950</strain>
    </source>
</reference>
<sequence length="71" mass="7623">MPSIPLVQLNNSTEIPIIGIRGGPSAMIVEAYDATKDWVLMAIQAGYRHIDTALIGLGWCPPFGEAVGRTQ</sequence>
<dbReference type="Gene3D" id="3.20.20.100">
    <property type="entry name" value="NADP-dependent oxidoreductase domain"/>
    <property type="match status" value="1"/>
</dbReference>
<dbReference type="Proteomes" id="UP000812287">
    <property type="component" value="Unassembled WGS sequence"/>
</dbReference>
<dbReference type="GeneID" id="66100416"/>
<dbReference type="RefSeq" id="XP_043033017.1">
    <property type="nucleotide sequence ID" value="XM_043178129.1"/>
</dbReference>
<gene>
    <name evidence="1" type="ORF">BT62DRAFT_1013890</name>
</gene>
<comment type="caution">
    <text evidence="1">The sequence shown here is derived from an EMBL/GenBank/DDBJ whole genome shotgun (WGS) entry which is preliminary data.</text>
</comment>
<evidence type="ECO:0000313" key="2">
    <source>
        <dbReference type="Proteomes" id="UP000812287"/>
    </source>
</evidence>
<organism evidence="1 2">
    <name type="scientific">Guyanagaster necrorhizus</name>
    <dbReference type="NCBI Taxonomy" id="856835"/>
    <lineage>
        <taxon>Eukaryota</taxon>
        <taxon>Fungi</taxon>
        <taxon>Dikarya</taxon>
        <taxon>Basidiomycota</taxon>
        <taxon>Agaricomycotina</taxon>
        <taxon>Agaricomycetes</taxon>
        <taxon>Agaricomycetidae</taxon>
        <taxon>Agaricales</taxon>
        <taxon>Marasmiineae</taxon>
        <taxon>Physalacriaceae</taxon>
        <taxon>Guyanagaster</taxon>
    </lineage>
</organism>
<proteinExistence type="predicted"/>
<dbReference type="OrthoDB" id="416253at2759"/>
<dbReference type="InterPro" id="IPR036812">
    <property type="entry name" value="NAD(P)_OxRdtase_dom_sf"/>
</dbReference>
<accession>A0A9P7VFA7</accession>
<protein>
    <submittedName>
        <fullName evidence="1">Uncharacterized protein</fullName>
    </submittedName>
</protein>